<sequence length="89" mass="9637">MPGHKHILEIKGAAEIRDDEDLLQGFEVQGKTPSLVTRVAVTSKHIKLSAAIENAALWPAENGPEDLVPAEIFKAHIKQSSESSLQAKV</sequence>
<gene>
    <name evidence="1" type="ORF">DCW74_20085</name>
</gene>
<comment type="caution">
    <text evidence="1">The sequence shown here is derived from an EMBL/GenBank/DDBJ whole genome shotgun (WGS) entry which is preliminary data.</text>
</comment>
<protein>
    <submittedName>
        <fullName evidence="1">Pyridoxamine 5'-phosphate oxidase</fullName>
    </submittedName>
</protein>
<evidence type="ECO:0000313" key="1">
    <source>
        <dbReference type="EMBL" id="HAW78022.1"/>
    </source>
</evidence>
<feature type="non-terminal residue" evidence="1">
    <location>
        <position position="89"/>
    </location>
</feature>
<name>A0A350P9Q5_9ALTE</name>
<organism evidence="1 2">
    <name type="scientific">Alteromonas australica</name>
    <dbReference type="NCBI Taxonomy" id="589873"/>
    <lineage>
        <taxon>Bacteria</taxon>
        <taxon>Pseudomonadati</taxon>
        <taxon>Pseudomonadota</taxon>
        <taxon>Gammaproteobacteria</taxon>
        <taxon>Alteromonadales</taxon>
        <taxon>Alteromonadaceae</taxon>
        <taxon>Alteromonas/Salinimonas group</taxon>
        <taxon>Alteromonas</taxon>
    </lineage>
</organism>
<proteinExistence type="predicted"/>
<dbReference type="Proteomes" id="UP000263517">
    <property type="component" value="Unassembled WGS sequence"/>
</dbReference>
<evidence type="ECO:0000313" key="2">
    <source>
        <dbReference type="Proteomes" id="UP000263517"/>
    </source>
</evidence>
<dbReference type="AlphaFoldDB" id="A0A350P9Q5"/>
<dbReference type="EMBL" id="DNAN01000702">
    <property type="protein sequence ID" value="HAW78022.1"/>
    <property type="molecule type" value="Genomic_DNA"/>
</dbReference>
<accession>A0A350P9Q5</accession>
<reference evidence="1 2" key="1">
    <citation type="journal article" date="2018" name="Nat. Biotechnol.">
        <title>A standardized bacterial taxonomy based on genome phylogeny substantially revises the tree of life.</title>
        <authorList>
            <person name="Parks D.H."/>
            <person name="Chuvochina M."/>
            <person name="Waite D.W."/>
            <person name="Rinke C."/>
            <person name="Skarshewski A."/>
            <person name="Chaumeil P.A."/>
            <person name="Hugenholtz P."/>
        </authorList>
    </citation>
    <scope>NUCLEOTIDE SEQUENCE [LARGE SCALE GENOMIC DNA]</scope>
    <source>
        <strain evidence="1">UBA11978</strain>
    </source>
</reference>